<reference evidence="5 6" key="1">
    <citation type="submission" date="2018-06" db="EMBL/GenBank/DDBJ databases">
        <title>Genomic Encyclopedia of Type Strains, Phase IV (KMG-IV): sequencing the most valuable type-strain genomes for metagenomic binning, comparative biology and taxonomic classification.</title>
        <authorList>
            <person name="Goeker M."/>
        </authorList>
    </citation>
    <scope>NUCLEOTIDE SEQUENCE [LARGE SCALE GENOMIC DNA]</scope>
    <source>
        <strain evidence="5 6">DSM 44599</strain>
    </source>
</reference>
<protein>
    <submittedName>
        <fullName evidence="5">PucR-like helix-turn-helix protein</fullName>
    </submittedName>
</protein>
<dbReference type="Pfam" id="PF17853">
    <property type="entry name" value="GGDEF_2"/>
    <property type="match status" value="1"/>
</dbReference>
<dbReference type="InterPro" id="IPR041522">
    <property type="entry name" value="CdaR_GGDEF"/>
</dbReference>
<dbReference type="InterPro" id="IPR051448">
    <property type="entry name" value="CdaR-like_regulators"/>
</dbReference>
<dbReference type="Pfam" id="PF13556">
    <property type="entry name" value="HTH_30"/>
    <property type="match status" value="1"/>
</dbReference>
<evidence type="ECO:0000259" key="3">
    <source>
        <dbReference type="Pfam" id="PF14361"/>
    </source>
</evidence>
<dbReference type="Gene3D" id="1.10.10.2840">
    <property type="entry name" value="PucR C-terminal helix-turn-helix domain"/>
    <property type="match status" value="1"/>
</dbReference>
<proteinExistence type="inferred from homology"/>
<dbReference type="InterPro" id="IPR042070">
    <property type="entry name" value="PucR_C-HTH_sf"/>
</dbReference>
<dbReference type="STRING" id="1210090.GCA_001613185_01226"/>
<feature type="domain" description="CdaR GGDEF-like" evidence="4">
    <location>
        <begin position="173"/>
        <end position="296"/>
    </location>
</feature>
<feature type="domain" description="PucR C-terminal helix-turn-helix" evidence="2">
    <location>
        <begin position="349"/>
        <end position="405"/>
    </location>
</feature>
<dbReference type="AlphaFoldDB" id="A0A366E296"/>
<dbReference type="InterPro" id="IPR025736">
    <property type="entry name" value="PucR_C-HTH_dom"/>
</dbReference>
<dbReference type="PANTHER" id="PTHR33744:SF1">
    <property type="entry name" value="DNA-BINDING TRANSCRIPTIONAL ACTIVATOR ADER"/>
    <property type="match status" value="1"/>
</dbReference>
<feature type="domain" description="RsbT co-antagonist protein RsbRD N-terminal" evidence="3">
    <location>
        <begin position="24"/>
        <end position="161"/>
    </location>
</feature>
<dbReference type="Pfam" id="PF14361">
    <property type="entry name" value="RsbRD_N"/>
    <property type="match status" value="1"/>
</dbReference>
<gene>
    <name evidence="5" type="ORF">DFR74_101511</name>
</gene>
<evidence type="ECO:0000313" key="5">
    <source>
        <dbReference type="EMBL" id="RBO96496.1"/>
    </source>
</evidence>
<evidence type="ECO:0000313" key="6">
    <source>
        <dbReference type="Proteomes" id="UP000252586"/>
    </source>
</evidence>
<dbReference type="PANTHER" id="PTHR33744">
    <property type="entry name" value="CARBOHYDRATE DIACID REGULATOR"/>
    <property type="match status" value="1"/>
</dbReference>
<comment type="caution">
    <text evidence="5">The sequence shown here is derived from an EMBL/GenBank/DDBJ whole genome shotgun (WGS) entry which is preliminary data.</text>
</comment>
<dbReference type="Proteomes" id="UP000252586">
    <property type="component" value="Unassembled WGS sequence"/>
</dbReference>
<accession>A0A366E296</accession>
<comment type="similarity">
    <text evidence="1">Belongs to the CdaR family.</text>
</comment>
<evidence type="ECO:0000259" key="4">
    <source>
        <dbReference type="Pfam" id="PF17853"/>
    </source>
</evidence>
<evidence type="ECO:0000259" key="2">
    <source>
        <dbReference type="Pfam" id="PF13556"/>
    </source>
</evidence>
<dbReference type="InterPro" id="IPR025751">
    <property type="entry name" value="RsbRD_N_dom"/>
</dbReference>
<keyword evidence="6" id="KW-1185">Reference proteome</keyword>
<organism evidence="5 6">
    <name type="scientific">Nocardia puris</name>
    <dbReference type="NCBI Taxonomy" id="208602"/>
    <lineage>
        <taxon>Bacteria</taxon>
        <taxon>Bacillati</taxon>
        <taxon>Actinomycetota</taxon>
        <taxon>Actinomycetes</taxon>
        <taxon>Mycobacteriales</taxon>
        <taxon>Nocardiaceae</taxon>
        <taxon>Nocardia</taxon>
    </lineage>
</organism>
<dbReference type="EMBL" id="QNRE01000001">
    <property type="protein sequence ID" value="RBO96496.1"/>
    <property type="molecule type" value="Genomic_DNA"/>
</dbReference>
<evidence type="ECO:0000256" key="1">
    <source>
        <dbReference type="ARBA" id="ARBA00006754"/>
    </source>
</evidence>
<name>A0A366E296_9NOCA</name>
<sequence length="416" mass="45781">MSGYVAVLAARMNERVTEVSGVISDELTDQISELRVDARTLELLGASVEGNVDTILHALRHGIAVERITAPAAALEYARRLAQHGVPVNALVRAYRLGQRRLTELVFAELRSIDMPPGTGIVAIETITRVLFAYIDWISQQVVAVYEEERDRWLENRNSVRALRVRELLAERAPVDVDAETETIRYPLRWHHLALVLWYPDGQAVPGDDEQLTRLQRFARELADAVGTDAAPLFAATDTASGWAWLPFRAAPDGPVTAVRRFFARQAGAPHAAIGRPGAGIDGFRRSHRQAQRARAVAVAGAGRHRVVAADDPGLPLVALLGDDPADLREWVGDVLGGLATDSPDDARLRETLRIFLRTGASYKAAALELDLHFNSVKYRVRKAVDRRGRPIGADRLDVEVALLACHWLGSAVLRR</sequence>